<dbReference type="OrthoDB" id="2507267at2759"/>
<proteinExistence type="predicted"/>
<dbReference type="Proteomes" id="UP000008783">
    <property type="component" value="Unassembled WGS sequence"/>
</dbReference>
<dbReference type="InParanoid" id="E3KEG6"/>
<sequence>MSTDKNEKKPLYPSLPPVGWTAGEPTGNPTSTGASSSLLEAADIVSDLTKSLHQMLIDPKDPKTGGTATGETAAGASSSGSSEEDFKSSYLRTDSVALDLHKETDISKILKGWPEKDCPKFTGAVGEDANDWLVTMGVLLGDRQAHPALWHVAAGQRCENSFGMGWQSLRGK</sequence>
<accession>E3KEG6</accession>
<evidence type="ECO:0000313" key="2">
    <source>
        <dbReference type="EMBL" id="EFP82699.1"/>
    </source>
</evidence>
<evidence type="ECO:0000313" key="3">
    <source>
        <dbReference type="Proteomes" id="UP000008783"/>
    </source>
</evidence>
<feature type="compositionally biased region" description="Low complexity" evidence="1">
    <location>
        <begin position="64"/>
        <end position="81"/>
    </location>
</feature>
<feature type="compositionally biased region" description="Polar residues" evidence="1">
    <location>
        <begin position="27"/>
        <end position="38"/>
    </location>
</feature>
<feature type="region of interest" description="Disordered" evidence="1">
    <location>
        <begin position="1"/>
        <end position="38"/>
    </location>
</feature>
<feature type="compositionally biased region" description="Basic and acidic residues" evidence="1">
    <location>
        <begin position="1"/>
        <end position="10"/>
    </location>
</feature>
<dbReference type="GeneID" id="10530082"/>
<name>E3KEG6_PUCGT</name>
<keyword evidence="3" id="KW-1185">Reference proteome</keyword>
<dbReference type="AlphaFoldDB" id="E3KEG6"/>
<gene>
    <name evidence="2" type="ORF">PGTG_08895</name>
</gene>
<dbReference type="RefSeq" id="XP_003327118.1">
    <property type="nucleotide sequence ID" value="XM_003327070.1"/>
</dbReference>
<dbReference type="KEGG" id="pgr:PGTG_08895"/>
<protein>
    <submittedName>
        <fullName evidence="2">Uncharacterized protein</fullName>
    </submittedName>
</protein>
<organism evidence="2 3">
    <name type="scientific">Puccinia graminis f. sp. tritici (strain CRL 75-36-700-3 / race SCCL)</name>
    <name type="common">Black stem rust fungus</name>
    <dbReference type="NCBI Taxonomy" id="418459"/>
    <lineage>
        <taxon>Eukaryota</taxon>
        <taxon>Fungi</taxon>
        <taxon>Dikarya</taxon>
        <taxon>Basidiomycota</taxon>
        <taxon>Pucciniomycotina</taxon>
        <taxon>Pucciniomycetes</taxon>
        <taxon>Pucciniales</taxon>
        <taxon>Pucciniaceae</taxon>
        <taxon>Puccinia</taxon>
    </lineage>
</organism>
<dbReference type="VEuPathDB" id="FungiDB:PGTG_08895"/>
<reference key="1">
    <citation type="submission" date="2007-01" db="EMBL/GenBank/DDBJ databases">
        <title>The Genome Sequence of Puccinia graminis f. sp. tritici Strain CRL 75-36-700-3.</title>
        <authorList>
            <consortium name="The Broad Institute Genome Sequencing Platform"/>
            <person name="Birren B."/>
            <person name="Lander E."/>
            <person name="Galagan J."/>
            <person name="Nusbaum C."/>
            <person name="Devon K."/>
            <person name="Cuomo C."/>
            <person name="Jaffe D."/>
            <person name="Butler J."/>
            <person name="Alvarez P."/>
            <person name="Gnerre S."/>
            <person name="Grabherr M."/>
            <person name="Mauceli E."/>
            <person name="Brockman W."/>
            <person name="Young S."/>
            <person name="LaButti K."/>
            <person name="Sykes S."/>
            <person name="DeCaprio D."/>
            <person name="Crawford M."/>
            <person name="Koehrsen M."/>
            <person name="Engels R."/>
            <person name="Montgomery P."/>
            <person name="Pearson M."/>
            <person name="Howarth C."/>
            <person name="Larson L."/>
            <person name="White J."/>
            <person name="Zeng Q."/>
            <person name="Kodira C."/>
            <person name="Yandava C."/>
            <person name="Alvarado L."/>
            <person name="O'Leary S."/>
            <person name="Szabo L."/>
            <person name="Dean R."/>
            <person name="Schein J."/>
        </authorList>
    </citation>
    <scope>NUCLEOTIDE SEQUENCE</scope>
    <source>
        <strain>CRL 75-36-700-3</strain>
    </source>
</reference>
<evidence type="ECO:0000256" key="1">
    <source>
        <dbReference type="SAM" id="MobiDB-lite"/>
    </source>
</evidence>
<reference evidence="3" key="2">
    <citation type="journal article" date="2011" name="Proc. Natl. Acad. Sci. U.S.A.">
        <title>Obligate biotrophy features unraveled by the genomic analysis of rust fungi.</title>
        <authorList>
            <person name="Duplessis S."/>
            <person name="Cuomo C.A."/>
            <person name="Lin Y.-C."/>
            <person name="Aerts A."/>
            <person name="Tisserant E."/>
            <person name="Veneault-Fourrey C."/>
            <person name="Joly D.L."/>
            <person name="Hacquard S."/>
            <person name="Amselem J."/>
            <person name="Cantarel B.L."/>
            <person name="Chiu R."/>
            <person name="Coutinho P.M."/>
            <person name="Feau N."/>
            <person name="Field M."/>
            <person name="Frey P."/>
            <person name="Gelhaye E."/>
            <person name="Goldberg J."/>
            <person name="Grabherr M.G."/>
            <person name="Kodira C.D."/>
            <person name="Kohler A."/>
            <person name="Kuees U."/>
            <person name="Lindquist E.A."/>
            <person name="Lucas S.M."/>
            <person name="Mago R."/>
            <person name="Mauceli E."/>
            <person name="Morin E."/>
            <person name="Murat C."/>
            <person name="Pangilinan J.L."/>
            <person name="Park R."/>
            <person name="Pearson M."/>
            <person name="Quesneville H."/>
            <person name="Rouhier N."/>
            <person name="Sakthikumar S."/>
            <person name="Salamov A.A."/>
            <person name="Schmutz J."/>
            <person name="Selles B."/>
            <person name="Shapiro H."/>
            <person name="Tanguay P."/>
            <person name="Tuskan G.A."/>
            <person name="Henrissat B."/>
            <person name="Van de Peer Y."/>
            <person name="Rouze P."/>
            <person name="Ellis J.G."/>
            <person name="Dodds P.N."/>
            <person name="Schein J.E."/>
            <person name="Zhong S."/>
            <person name="Hamelin R.C."/>
            <person name="Grigoriev I.V."/>
            <person name="Szabo L.J."/>
            <person name="Martin F."/>
        </authorList>
    </citation>
    <scope>NUCLEOTIDE SEQUENCE [LARGE SCALE GENOMIC DNA]</scope>
    <source>
        <strain evidence="3">CRL 75-36-700-3 / race SCCL</strain>
    </source>
</reference>
<dbReference type="HOGENOM" id="CLU_1556030_0_0_1"/>
<dbReference type="EMBL" id="DS178283">
    <property type="protein sequence ID" value="EFP82699.1"/>
    <property type="molecule type" value="Genomic_DNA"/>
</dbReference>
<feature type="region of interest" description="Disordered" evidence="1">
    <location>
        <begin position="55"/>
        <end position="86"/>
    </location>
</feature>